<dbReference type="STRING" id="6239.H14N18.3.1"/>
<name>O61977_CAEEL</name>
<comment type="similarity">
    <text evidence="2">Belongs to the nematode transthyretin-like family.</text>
</comment>
<organism evidence="6 7">
    <name type="scientific">Caenorhabditis elegans</name>
    <dbReference type="NCBI Taxonomy" id="6239"/>
    <lineage>
        <taxon>Eukaryota</taxon>
        <taxon>Metazoa</taxon>
        <taxon>Ecdysozoa</taxon>
        <taxon>Nematoda</taxon>
        <taxon>Chromadorea</taxon>
        <taxon>Rhabditida</taxon>
        <taxon>Rhabditina</taxon>
        <taxon>Rhabditomorpha</taxon>
        <taxon>Rhabditoidea</taxon>
        <taxon>Rhabditidae</taxon>
        <taxon>Peloderinae</taxon>
        <taxon>Caenorhabditis</taxon>
    </lineage>
</organism>
<evidence type="ECO:0000256" key="1">
    <source>
        <dbReference type="ARBA" id="ARBA00004613"/>
    </source>
</evidence>
<dbReference type="UCSC" id="H14N18.3">
    <property type="organism name" value="c. elegans"/>
</dbReference>
<dbReference type="InterPro" id="IPR038479">
    <property type="entry name" value="Transthyretin-like_sf"/>
</dbReference>
<dbReference type="Bgee" id="WBGene00019203">
    <property type="expression patterns" value="Expressed in larva and 4 other cell types or tissues"/>
</dbReference>
<feature type="chain" id="PRO_5013334240" evidence="5">
    <location>
        <begin position="16"/>
        <end position="155"/>
    </location>
</feature>
<dbReference type="AlphaFoldDB" id="O61977"/>
<dbReference type="PaxDb" id="6239-H14N18.3"/>
<evidence type="ECO:0000313" key="8">
    <source>
        <dbReference type="WormBase" id="H14N18.3"/>
    </source>
</evidence>
<gene>
    <name evidence="6 8" type="primary">ttr-47</name>
    <name evidence="6" type="ORF">CELE_H14N18.3</name>
    <name evidence="8" type="ORF">H14N18.3</name>
</gene>
<dbReference type="Proteomes" id="UP000001940">
    <property type="component" value="Chromosome V"/>
</dbReference>
<dbReference type="RefSeq" id="NP_001367933.1">
    <property type="nucleotide sequence ID" value="NM_001380717.2"/>
</dbReference>
<keyword evidence="9" id="KW-1267">Proteomics identification</keyword>
<dbReference type="CTD" id="179270"/>
<dbReference type="PANTHER" id="PTHR21700">
    <property type="entry name" value="TRANSTHYRETIN-LIKE FAMILY PROTEIN-RELATED"/>
    <property type="match status" value="1"/>
</dbReference>
<accession>O61977</accession>
<dbReference type="GO" id="GO:0005576">
    <property type="term" value="C:extracellular region"/>
    <property type="evidence" value="ECO:0007669"/>
    <property type="project" value="UniProtKB-SubCell"/>
</dbReference>
<dbReference type="SMR" id="O61977"/>
<dbReference type="WormBase" id="H14N18.3">
    <property type="protein sequence ID" value="CE17975"/>
    <property type="gene ID" value="WBGene00019203"/>
    <property type="gene designation" value="ttr-47"/>
</dbReference>
<dbReference type="InterPro" id="IPR031305">
    <property type="entry name" value="Casein_CS"/>
</dbReference>
<reference evidence="6 7" key="1">
    <citation type="journal article" date="1998" name="Science">
        <title>Genome sequence of the nematode C. elegans: a platform for investigating biology.</title>
        <authorList>
            <consortium name="The C. elegans sequencing consortium"/>
            <person name="Sulson J.E."/>
            <person name="Waterston R."/>
        </authorList>
    </citation>
    <scope>NUCLEOTIDE SEQUENCE [LARGE SCALE GENOMIC DNA]</scope>
    <source>
        <strain evidence="6 7">Bristol N2</strain>
    </source>
</reference>
<dbReference type="Pfam" id="PF01060">
    <property type="entry name" value="TTR-52"/>
    <property type="match status" value="1"/>
</dbReference>
<dbReference type="GeneID" id="179270"/>
<evidence type="ECO:0007829" key="9">
    <source>
        <dbReference type="PeptideAtlas" id="O61977"/>
    </source>
</evidence>
<evidence type="ECO:0000313" key="6">
    <source>
        <dbReference type="EMBL" id="CCD72356.1"/>
    </source>
</evidence>
<protein>
    <submittedName>
        <fullName evidence="6">Transthyretin-like family protein</fullName>
    </submittedName>
</protein>
<dbReference type="InParanoid" id="O61977"/>
<keyword evidence="3" id="KW-0964">Secreted</keyword>
<dbReference type="FunCoup" id="O61977">
    <property type="interactions" value="122"/>
</dbReference>
<feature type="signal peptide" evidence="5">
    <location>
        <begin position="1"/>
        <end position="15"/>
    </location>
</feature>
<dbReference type="HOGENOM" id="CLU_121109_1_1_1"/>
<proteinExistence type="evidence at protein level"/>
<dbReference type="KEGG" id="cel:CELE_H14N18.3"/>
<sequence length="155" mass="17328">MKLIVILCLLAVAVAASIIGKKAVGAKGTLLCGNTPASNVRVRLFRVKPGKKDDINQMLDEEYTGPQGMFHVEGNTNGFPLNETDLHPVLSIYHHCDDDPKKLEKTAFRRFNYVLPDTFVNQGEKAKKTYDLGSLNIQLEFPNEKREKTILEKAN</sequence>
<dbReference type="AGR" id="WB:WBGene00019203"/>
<evidence type="ECO:0000256" key="4">
    <source>
        <dbReference type="ARBA" id="ARBA00022729"/>
    </source>
</evidence>
<dbReference type="OrthoDB" id="5811720at2759"/>
<dbReference type="PANTHER" id="PTHR21700:SF48">
    <property type="entry name" value="TRANSTHYRETIN-LIKE FAMILY PROTEIN"/>
    <property type="match status" value="1"/>
</dbReference>
<keyword evidence="4 5" id="KW-0732">Signal</keyword>
<keyword evidence="7" id="KW-1185">Reference proteome</keyword>
<dbReference type="EMBL" id="BX284605">
    <property type="protein sequence ID" value="CCD72356.1"/>
    <property type="molecule type" value="Genomic_DNA"/>
</dbReference>
<dbReference type="Gene3D" id="2.60.40.3330">
    <property type="match status" value="1"/>
</dbReference>
<dbReference type="InterPro" id="IPR001534">
    <property type="entry name" value="Transthyretin-like"/>
</dbReference>
<dbReference type="eggNOG" id="ENOG502SU17">
    <property type="taxonomic scope" value="Eukaryota"/>
</dbReference>
<evidence type="ECO:0000256" key="3">
    <source>
        <dbReference type="ARBA" id="ARBA00022525"/>
    </source>
</evidence>
<evidence type="ECO:0000313" key="7">
    <source>
        <dbReference type="Proteomes" id="UP000001940"/>
    </source>
</evidence>
<evidence type="ECO:0000256" key="2">
    <source>
        <dbReference type="ARBA" id="ARBA00010112"/>
    </source>
</evidence>
<dbReference type="OMA" id="PVISFYH"/>
<dbReference type="GO" id="GO:0009986">
    <property type="term" value="C:cell surface"/>
    <property type="evidence" value="ECO:0007669"/>
    <property type="project" value="InterPro"/>
</dbReference>
<dbReference type="PROSITE" id="PS00306">
    <property type="entry name" value="CASEIN_ALPHA_BETA"/>
    <property type="match status" value="1"/>
</dbReference>
<comment type="subcellular location">
    <subcellularLocation>
        <location evidence="1">Secreted</location>
    </subcellularLocation>
</comment>
<dbReference type="PIR" id="T33305">
    <property type="entry name" value="T33305"/>
</dbReference>
<dbReference type="PhylomeDB" id="O61977"/>
<dbReference type="PeptideAtlas" id="O61977"/>
<evidence type="ECO:0000256" key="5">
    <source>
        <dbReference type="SAM" id="SignalP"/>
    </source>
</evidence>